<keyword evidence="5" id="KW-0456">Lyase</keyword>
<gene>
    <name evidence="5" type="primary">citX</name>
    <name evidence="5" type="ORF">ACFQGR_01745</name>
</gene>
<dbReference type="EC" id="2.7.7.61" evidence="1"/>
<dbReference type="EMBL" id="JBHSSG010000007">
    <property type="protein sequence ID" value="MFC6178135.1"/>
    <property type="molecule type" value="Genomic_DNA"/>
</dbReference>
<evidence type="ECO:0000256" key="1">
    <source>
        <dbReference type="ARBA" id="ARBA00012524"/>
    </source>
</evidence>
<organism evidence="5 6">
    <name type="scientific">Weissella sagaensis</name>
    <dbReference type="NCBI Taxonomy" id="2559928"/>
    <lineage>
        <taxon>Bacteria</taxon>
        <taxon>Bacillati</taxon>
        <taxon>Bacillota</taxon>
        <taxon>Bacilli</taxon>
        <taxon>Lactobacillales</taxon>
        <taxon>Lactobacillaceae</taxon>
        <taxon>Weissella</taxon>
    </lineage>
</organism>
<dbReference type="InterPro" id="IPR005551">
    <property type="entry name" value="CitX"/>
</dbReference>
<evidence type="ECO:0000313" key="6">
    <source>
        <dbReference type="Proteomes" id="UP001596158"/>
    </source>
</evidence>
<comment type="catalytic activity">
    <reaction evidence="4">
        <text>apo-[citrate lyase ACP] + 2'-(5''-triphospho-alpha-D-ribosyl)-3'-dephospho-CoA = holo-[citrate lyase ACP] + diphosphate</text>
        <dbReference type="Rhea" id="RHEA:16333"/>
        <dbReference type="Rhea" id="RHEA-COMP:10157"/>
        <dbReference type="Rhea" id="RHEA-COMP:10158"/>
        <dbReference type="ChEBI" id="CHEBI:29999"/>
        <dbReference type="ChEBI" id="CHEBI:33019"/>
        <dbReference type="ChEBI" id="CHEBI:61378"/>
        <dbReference type="ChEBI" id="CHEBI:82683"/>
        <dbReference type="EC" id="2.7.7.61"/>
    </reaction>
</comment>
<dbReference type="NCBIfam" id="TIGR03124">
    <property type="entry name" value="citrate_citX"/>
    <property type="match status" value="1"/>
</dbReference>
<keyword evidence="3 5" id="KW-0548">Nucleotidyltransferase</keyword>
<dbReference type="GO" id="GO:0016829">
    <property type="term" value="F:lyase activity"/>
    <property type="evidence" value="ECO:0007669"/>
    <property type="project" value="UniProtKB-KW"/>
</dbReference>
<dbReference type="GO" id="GO:0050519">
    <property type="term" value="F:holo-citrate lyase synthase activity"/>
    <property type="evidence" value="ECO:0007669"/>
    <property type="project" value="UniProtKB-EC"/>
</dbReference>
<name>A0ABW1RRS1_9LACO</name>
<keyword evidence="6" id="KW-1185">Reference proteome</keyword>
<dbReference type="RefSeq" id="WP_042492774.1">
    <property type="nucleotide sequence ID" value="NZ_BJDT01000005.1"/>
</dbReference>
<proteinExistence type="predicted"/>
<protein>
    <recommendedName>
        <fullName evidence="1">citrate lyase holo-[acyl-carrier protein] synthase</fullName>
        <ecNumber evidence="1">2.7.7.61</ecNumber>
    </recommendedName>
</protein>
<keyword evidence="2 5" id="KW-0808">Transferase</keyword>
<evidence type="ECO:0000256" key="2">
    <source>
        <dbReference type="ARBA" id="ARBA00022679"/>
    </source>
</evidence>
<sequence length="184" mass="21070">MIDIFNEGTSVTLVDVLNNKEWRADQQIKLMTKYTNKVIMSVKLNIPGEVKNNQAIFRLFKAGWQKLITDYIGEKGIIDMLYVDRITGPEGFIIVDNDINTIKRQAIQFELDFVVGRLFDVDVMSGNNKHKQLSRTALGFKSRQCFICHQPAKVCARSQKHDIGAMKAAINSLANQYFEVYEYV</sequence>
<dbReference type="Pfam" id="PF03802">
    <property type="entry name" value="CitX"/>
    <property type="match status" value="1"/>
</dbReference>
<comment type="caution">
    <text evidence="5">The sequence shown here is derived from an EMBL/GenBank/DDBJ whole genome shotgun (WGS) entry which is preliminary data.</text>
</comment>
<evidence type="ECO:0000256" key="3">
    <source>
        <dbReference type="ARBA" id="ARBA00022695"/>
    </source>
</evidence>
<dbReference type="Proteomes" id="UP001596158">
    <property type="component" value="Unassembled WGS sequence"/>
</dbReference>
<accession>A0ABW1RRS1</accession>
<reference evidence="6" key="1">
    <citation type="journal article" date="2019" name="Int. J. Syst. Evol. Microbiol.">
        <title>The Global Catalogue of Microorganisms (GCM) 10K type strain sequencing project: providing services to taxonomists for standard genome sequencing and annotation.</title>
        <authorList>
            <consortium name="The Broad Institute Genomics Platform"/>
            <consortium name="The Broad Institute Genome Sequencing Center for Infectious Disease"/>
            <person name="Wu L."/>
            <person name="Ma J."/>
        </authorList>
    </citation>
    <scope>NUCLEOTIDE SEQUENCE [LARGE SCALE GENOMIC DNA]</scope>
    <source>
        <strain evidence="6">CCM 8924</strain>
    </source>
</reference>
<evidence type="ECO:0000256" key="4">
    <source>
        <dbReference type="ARBA" id="ARBA00048574"/>
    </source>
</evidence>
<evidence type="ECO:0000313" key="5">
    <source>
        <dbReference type="EMBL" id="MFC6178135.1"/>
    </source>
</evidence>